<keyword evidence="7" id="KW-1185">Reference proteome</keyword>
<dbReference type="Proteomes" id="UP001596047">
    <property type="component" value="Unassembled WGS sequence"/>
</dbReference>
<evidence type="ECO:0000256" key="1">
    <source>
        <dbReference type="ARBA" id="ARBA00001947"/>
    </source>
</evidence>
<dbReference type="EMBL" id="JBHSOW010000043">
    <property type="protein sequence ID" value="MFC5649916.1"/>
    <property type="molecule type" value="Genomic_DNA"/>
</dbReference>
<comment type="cofactor">
    <cofactor evidence="1">
        <name>Zn(2+)</name>
        <dbReference type="ChEBI" id="CHEBI:29105"/>
    </cofactor>
</comment>
<dbReference type="Gene3D" id="3.20.20.140">
    <property type="entry name" value="Metal-dependent hydrolases"/>
    <property type="match status" value="1"/>
</dbReference>
<dbReference type="InterPro" id="IPR032466">
    <property type="entry name" value="Metal_Hydrolase"/>
</dbReference>
<dbReference type="PANTHER" id="PTHR11647:SF1">
    <property type="entry name" value="COLLAPSIN RESPONSE MEDIATOR PROTEIN"/>
    <property type="match status" value="1"/>
</dbReference>
<evidence type="ECO:0000256" key="3">
    <source>
        <dbReference type="ARBA" id="ARBA00022723"/>
    </source>
</evidence>
<comment type="similarity">
    <text evidence="2">Belongs to the metallo-dependent hydrolases superfamily. Hydantoinase/dihydropyrimidinase family.</text>
</comment>
<dbReference type="InterPro" id="IPR011059">
    <property type="entry name" value="Metal-dep_hydrolase_composite"/>
</dbReference>
<dbReference type="CDD" id="cd01314">
    <property type="entry name" value="D-HYD"/>
    <property type="match status" value="1"/>
</dbReference>
<dbReference type="RefSeq" id="WP_379188469.1">
    <property type="nucleotide sequence ID" value="NZ_JBHSOW010000043.1"/>
</dbReference>
<comment type="caution">
    <text evidence="6">The sequence shown here is derived from an EMBL/GenBank/DDBJ whole genome shotgun (WGS) entry which is preliminary data.</text>
</comment>
<feature type="domain" description="Amidohydrolase-related" evidence="5">
    <location>
        <begin position="54"/>
        <end position="437"/>
    </location>
</feature>
<name>A0ABW0VZI1_9BACL</name>
<sequence length="476" mass="52661">MMHRNPTLITGGMVVTETSVAKLDILIEGEKITRLANTISPESGWEIIEAEGSYIIPGGIDPHTHLQSKWEGLETSDDWYTGTVAAAVGGTTTILDFCRPDSNSTMMTGLREWKRRADKHAVIDYGFHLVIREVNENSLNEMKEIMEEGIPSFKLFMAYKDSLQINDGDLFRALQRIHELEALAMVHCENGDVIEVLIEQSVAKGHLAPIAHALTRPPELEGEATGRVITFAEIADAALYIPHVSCLQSLQAIQTARQKGLKVFGETCPQYLFVDIGFLNKPDFEGAKYVWSPPPREKWHQAHLWEGLNSGDLLTIGSDHSSYDFKGQKELGLEDFTKIPNGGPSIEDRMSMLYHFGVAKGKIGISQFVNMTSTNAAKIFGLYPLKGVIAEGSDADLVIWDPKRKRTISSASHAMNVDYSIYEGVEVEGAPMRTIVRGETIALNGAFVGRAGTGRFVARKLDSRQQANLTKEAVWR</sequence>
<gene>
    <name evidence="6" type="primary">hydA</name>
    <name evidence="6" type="ORF">ACFPYJ_12445</name>
</gene>
<evidence type="ECO:0000259" key="5">
    <source>
        <dbReference type="Pfam" id="PF01979"/>
    </source>
</evidence>
<reference evidence="7" key="1">
    <citation type="journal article" date="2019" name="Int. J. Syst. Evol. Microbiol.">
        <title>The Global Catalogue of Microorganisms (GCM) 10K type strain sequencing project: providing services to taxonomists for standard genome sequencing and annotation.</title>
        <authorList>
            <consortium name="The Broad Institute Genomics Platform"/>
            <consortium name="The Broad Institute Genome Sequencing Center for Infectious Disease"/>
            <person name="Wu L."/>
            <person name="Ma J."/>
        </authorList>
    </citation>
    <scope>NUCLEOTIDE SEQUENCE [LARGE SCALE GENOMIC DNA]</scope>
    <source>
        <strain evidence="7">CGMCC 1.3240</strain>
    </source>
</reference>
<dbReference type="Pfam" id="PF01979">
    <property type="entry name" value="Amidohydro_1"/>
    <property type="match status" value="1"/>
</dbReference>
<dbReference type="PANTHER" id="PTHR11647">
    <property type="entry name" value="HYDRANTOINASE/DIHYDROPYRIMIDINASE FAMILY MEMBER"/>
    <property type="match status" value="1"/>
</dbReference>
<protein>
    <submittedName>
        <fullName evidence="6">Dihydropyrimidinase</fullName>
        <ecNumber evidence="6">3.5.2.2</ecNumber>
    </submittedName>
</protein>
<evidence type="ECO:0000313" key="7">
    <source>
        <dbReference type="Proteomes" id="UP001596047"/>
    </source>
</evidence>
<dbReference type="SUPFAM" id="SSF51338">
    <property type="entry name" value="Composite domain of metallo-dependent hydrolases"/>
    <property type="match status" value="2"/>
</dbReference>
<proteinExistence type="inferred from homology"/>
<organism evidence="6 7">
    <name type="scientific">Paenibacillus solisilvae</name>
    <dbReference type="NCBI Taxonomy" id="2486751"/>
    <lineage>
        <taxon>Bacteria</taxon>
        <taxon>Bacillati</taxon>
        <taxon>Bacillota</taxon>
        <taxon>Bacilli</taxon>
        <taxon>Bacillales</taxon>
        <taxon>Paenibacillaceae</taxon>
        <taxon>Paenibacillus</taxon>
    </lineage>
</organism>
<keyword evidence="4 6" id="KW-0378">Hydrolase</keyword>
<dbReference type="InterPro" id="IPR006680">
    <property type="entry name" value="Amidohydro-rel"/>
</dbReference>
<dbReference type="InterPro" id="IPR050378">
    <property type="entry name" value="Metallo-dep_Hydrolases_sf"/>
</dbReference>
<evidence type="ECO:0000313" key="6">
    <source>
        <dbReference type="EMBL" id="MFC5649916.1"/>
    </source>
</evidence>
<dbReference type="NCBIfam" id="TIGR02033">
    <property type="entry name" value="D-hydantoinase"/>
    <property type="match status" value="1"/>
</dbReference>
<keyword evidence="3" id="KW-0479">Metal-binding</keyword>
<evidence type="ECO:0000256" key="2">
    <source>
        <dbReference type="ARBA" id="ARBA00008829"/>
    </source>
</evidence>
<dbReference type="Gene3D" id="2.30.40.10">
    <property type="entry name" value="Urease, subunit C, domain 1"/>
    <property type="match status" value="1"/>
</dbReference>
<accession>A0ABW0VZI1</accession>
<evidence type="ECO:0000256" key="4">
    <source>
        <dbReference type="ARBA" id="ARBA00022801"/>
    </source>
</evidence>
<dbReference type="SUPFAM" id="SSF51556">
    <property type="entry name" value="Metallo-dependent hydrolases"/>
    <property type="match status" value="1"/>
</dbReference>
<dbReference type="EC" id="3.5.2.2" evidence="6"/>
<dbReference type="InterPro" id="IPR011778">
    <property type="entry name" value="Hydantoinase/dihydroPyrase"/>
</dbReference>
<dbReference type="GO" id="GO:0004157">
    <property type="term" value="F:dihydropyrimidinase activity"/>
    <property type="evidence" value="ECO:0007669"/>
    <property type="project" value="UniProtKB-EC"/>
</dbReference>